<feature type="region of interest" description="Disordered" evidence="10">
    <location>
        <begin position="374"/>
        <end position="417"/>
    </location>
</feature>
<dbReference type="InterPro" id="IPR006571">
    <property type="entry name" value="TLDc_dom"/>
</dbReference>
<feature type="domain" description="TLDc" evidence="11">
    <location>
        <begin position="197"/>
        <end position="373"/>
    </location>
</feature>
<evidence type="ECO:0000313" key="13">
    <source>
        <dbReference type="Proteomes" id="UP001497623"/>
    </source>
</evidence>
<evidence type="ECO:0000256" key="2">
    <source>
        <dbReference type="ARBA" id="ARBA00004371"/>
    </source>
</evidence>
<dbReference type="Pfam" id="PF07534">
    <property type="entry name" value="TLD"/>
    <property type="match status" value="1"/>
</dbReference>
<dbReference type="AlphaFoldDB" id="A0AAV2SCW4"/>
<comment type="subcellular location">
    <subcellularLocation>
        <location evidence="3">Cytoplasm</location>
    </subcellularLocation>
    <subcellularLocation>
        <location evidence="2">Lysosome</location>
    </subcellularLocation>
    <subcellularLocation>
        <location evidence="1">Membrane</location>
    </subcellularLocation>
</comment>
<evidence type="ECO:0000256" key="10">
    <source>
        <dbReference type="SAM" id="MobiDB-lite"/>
    </source>
</evidence>
<keyword evidence="4" id="KW-0963">Cytoplasm</keyword>
<dbReference type="PROSITE" id="PS51886">
    <property type="entry name" value="TLDC"/>
    <property type="match status" value="1"/>
</dbReference>
<evidence type="ECO:0000256" key="9">
    <source>
        <dbReference type="ARBA" id="ARBA00042134"/>
    </source>
</evidence>
<feature type="compositionally biased region" description="Acidic residues" evidence="10">
    <location>
        <begin position="374"/>
        <end position="383"/>
    </location>
</feature>
<keyword evidence="13" id="KW-1185">Reference proteome</keyword>
<dbReference type="GO" id="GO:0016020">
    <property type="term" value="C:membrane"/>
    <property type="evidence" value="ECO:0007669"/>
    <property type="project" value="UniProtKB-SubCell"/>
</dbReference>
<keyword evidence="6" id="KW-0458">Lysosome</keyword>
<dbReference type="PANTHER" id="PTHR23354">
    <property type="entry name" value="NUCLEOLAR PROTEIN 7/ESTROGEN RECEPTOR COACTIVATOR-RELATED"/>
    <property type="match status" value="1"/>
</dbReference>
<gene>
    <name evidence="12" type="ORF">MNOR_LOCUS35153</name>
</gene>
<dbReference type="EMBL" id="CAXKWB010057355">
    <property type="protein sequence ID" value="CAL4179439.1"/>
    <property type="molecule type" value="Genomic_DNA"/>
</dbReference>
<feature type="compositionally biased region" description="Basic and acidic residues" evidence="10">
    <location>
        <begin position="384"/>
        <end position="395"/>
    </location>
</feature>
<dbReference type="GO" id="GO:0005764">
    <property type="term" value="C:lysosome"/>
    <property type="evidence" value="ECO:0007669"/>
    <property type="project" value="UniProtKB-SubCell"/>
</dbReference>
<evidence type="ECO:0000259" key="11">
    <source>
        <dbReference type="PROSITE" id="PS51886"/>
    </source>
</evidence>
<evidence type="ECO:0000256" key="1">
    <source>
        <dbReference type="ARBA" id="ARBA00004370"/>
    </source>
</evidence>
<evidence type="ECO:0000313" key="12">
    <source>
        <dbReference type="EMBL" id="CAL4179439.1"/>
    </source>
</evidence>
<evidence type="ECO:0000256" key="3">
    <source>
        <dbReference type="ARBA" id="ARBA00004496"/>
    </source>
</evidence>
<evidence type="ECO:0000256" key="6">
    <source>
        <dbReference type="ARBA" id="ARBA00023228"/>
    </source>
</evidence>
<dbReference type="Proteomes" id="UP001497623">
    <property type="component" value="Unassembled WGS sequence"/>
</dbReference>
<organism evidence="12 13">
    <name type="scientific">Meganyctiphanes norvegica</name>
    <name type="common">Northern krill</name>
    <name type="synonym">Thysanopoda norvegica</name>
    <dbReference type="NCBI Taxonomy" id="48144"/>
    <lineage>
        <taxon>Eukaryota</taxon>
        <taxon>Metazoa</taxon>
        <taxon>Ecdysozoa</taxon>
        <taxon>Arthropoda</taxon>
        <taxon>Crustacea</taxon>
        <taxon>Multicrustacea</taxon>
        <taxon>Malacostraca</taxon>
        <taxon>Eumalacostraca</taxon>
        <taxon>Eucarida</taxon>
        <taxon>Euphausiacea</taxon>
        <taxon>Euphausiidae</taxon>
        <taxon>Meganyctiphanes</taxon>
    </lineage>
</organism>
<name>A0AAV2SCW4_MEGNR</name>
<proteinExistence type="predicted"/>
<evidence type="ECO:0000256" key="8">
    <source>
        <dbReference type="ARBA" id="ARBA00041780"/>
    </source>
</evidence>
<dbReference type="GO" id="GO:0006979">
    <property type="term" value="P:response to oxidative stress"/>
    <property type="evidence" value="ECO:0007669"/>
    <property type="project" value="TreeGrafter"/>
</dbReference>
<evidence type="ECO:0000256" key="7">
    <source>
        <dbReference type="ARBA" id="ARBA00039594"/>
    </source>
</evidence>
<reference evidence="12 13" key="1">
    <citation type="submission" date="2024-05" db="EMBL/GenBank/DDBJ databases">
        <authorList>
            <person name="Wallberg A."/>
        </authorList>
    </citation>
    <scope>NUCLEOTIDE SEQUENCE [LARGE SCALE GENOMIC DNA]</scope>
</reference>
<protein>
    <recommendedName>
        <fullName evidence="7">MTOR-associated protein MEAK7</fullName>
    </recommendedName>
    <alternativeName>
        <fullName evidence="9">TBC/LysM-associated domain-containing protein 1</fullName>
    </alternativeName>
    <alternativeName>
        <fullName evidence="8">TLD domain-containing protein 1</fullName>
    </alternativeName>
</protein>
<accession>A0AAV2SCW4</accession>
<dbReference type="SMART" id="SM00584">
    <property type="entry name" value="TLDc"/>
    <property type="match status" value="1"/>
</dbReference>
<keyword evidence="5" id="KW-0472">Membrane</keyword>
<dbReference type="PANTHER" id="PTHR23354:SF131">
    <property type="entry name" value="MTOR-ASSOCIATED PROTEIN MEAK7"/>
    <property type="match status" value="1"/>
</dbReference>
<feature type="compositionally biased region" description="Basic and acidic residues" evidence="10">
    <location>
        <begin position="407"/>
        <end position="417"/>
    </location>
</feature>
<evidence type="ECO:0000256" key="4">
    <source>
        <dbReference type="ARBA" id="ARBA00022490"/>
    </source>
</evidence>
<comment type="caution">
    <text evidence="12">The sequence shown here is derived from an EMBL/GenBank/DDBJ whole genome shotgun (WGS) entry which is preliminary data.</text>
</comment>
<sequence length="417" mass="47433">MQYFSLISKIKVQGHQHGFKLTSYVRAGINETTSPHFLDFSKYISSKIRIGMELFSLDLIVNDPLVVSLIFGVHNRGTQPPFKCYFLVSLLCREGLEATVTNPHLEYTCILLESYCHQMNSCKEYKGWKKSSTDSCQKVAKAILHDLLFDNASFKEVWEEAFPSKEIAFDSVERWYFGHTILSRIQKEVLKSCFKYDSVELTVMIPQPTQLPKFIIISIKPRLILINSAFKYAFHKPRTLFSALLFPIVNKGPTLIVVEDQSGNKFGGFASASWEVRPQFHGTPECFLFALQPQAGVFHSTGYNNNFMYLNYLEKNTMPNGLGMGGREELFGLWLDYDFGVGKVAPTCTTFRSPPISPNQDLDIKNLEVWALGEEEVDSDEEEGNRKSALDRNPEARAMLDMMGKAAHSDGYREEEE</sequence>
<evidence type="ECO:0000256" key="5">
    <source>
        <dbReference type="ARBA" id="ARBA00023136"/>
    </source>
</evidence>
<feature type="non-terminal residue" evidence="12">
    <location>
        <position position="417"/>
    </location>
</feature>
<dbReference type="GO" id="GO:0005634">
    <property type="term" value="C:nucleus"/>
    <property type="evidence" value="ECO:0007669"/>
    <property type="project" value="TreeGrafter"/>
</dbReference>